<proteinExistence type="predicted"/>
<feature type="compositionally biased region" description="Basic and acidic residues" evidence="1">
    <location>
        <begin position="61"/>
        <end position="74"/>
    </location>
</feature>
<sequence length="201" mass="22189">MQEGLGRAAHAPCQPAAKIAGRWSNRPHLPNSRLHGSHWTHSSTSSSSPFHEPPSASCRLPRRDKPERVPHEDAVTPPTRPLDSLRCLPHSHSSHHHKSRHRHIVAELDGADVLPVCLLQAGVCEVLRDRKLQVFHLPLVNKPARHIPHPPGHGPCRGASATAEKHSAYSRRTQEICTYTARADVQCSVLPIGQISGKWLI</sequence>
<dbReference type="Proteomes" id="UP000028924">
    <property type="component" value="Unassembled WGS sequence"/>
</dbReference>
<evidence type="ECO:0000313" key="3">
    <source>
        <dbReference type="Proteomes" id="UP000028924"/>
    </source>
</evidence>
<organism evidence="2 3">
    <name type="scientific">Auxenochlorella protothecoides</name>
    <name type="common">Green microalga</name>
    <name type="synonym">Chlorella protothecoides</name>
    <dbReference type="NCBI Taxonomy" id="3075"/>
    <lineage>
        <taxon>Eukaryota</taxon>
        <taxon>Viridiplantae</taxon>
        <taxon>Chlorophyta</taxon>
        <taxon>core chlorophytes</taxon>
        <taxon>Trebouxiophyceae</taxon>
        <taxon>Chlorellales</taxon>
        <taxon>Chlorellaceae</taxon>
        <taxon>Auxenochlorella</taxon>
    </lineage>
</organism>
<accession>A0A087SQ64</accession>
<name>A0A087SQ64_AUXPR</name>
<dbReference type="KEGG" id="apro:F751_5433"/>
<evidence type="ECO:0000256" key="1">
    <source>
        <dbReference type="SAM" id="MobiDB-lite"/>
    </source>
</evidence>
<reference evidence="2 3" key="1">
    <citation type="journal article" date="2014" name="BMC Genomics">
        <title>Oil accumulation mechanisms of the oleaginous microalga Chlorella protothecoides revealed through its genome, transcriptomes, and proteomes.</title>
        <authorList>
            <person name="Gao C."/>
            <person name="Wang Y."/>
            <person name="Shen Y."/>
            <person name="Yan D."/>
            <person name="He X."/>
            <person name="Dai J."/>
            <person name="Wu Q."/>
        </authorList>
    </citation>
    <scope>NUCLEOTIDE SEQUENCE [LARGE SCALE GENOMIC DNA]</scope>
    <source>
        <strain evidence="2 3">0710</strain>
    </source>
</reference>
<dbReference type="AlphaFoldDB" id="A0A087SQ64"/>
<keyword evidence="3" id="KW-1185">Reference proteome</keyword>
<protein>
    <submittedName>
        <fullName evidence="2">Uncharacterized protein</fullName>
    </submittedName>
</protein>
<feature type="region of interest" description="Disordered" evidence="1">
    <location>
        <begin position="22"/>
        <end position="99"/>
    </location>
</feature>
<feature type="compositionally biased region" description="Low complexity" evidence="1">
    <location>
        <begin position="37"/>
        <end position="57"/>
    </location>
</feature>
<dbReference type="RefSeq" id="XP_011400857.1">
    <property type="nucleotide sequence ID" value="XM_011402555.1"/>
</dbReference>
<dbReference type="EMBL" id="KL662157">
    <property type="protein sequence ID" value="KFM27868.1"/>
    <property type="molecule type" value="Genomic_DNA"/>
</dbReference>
<gene>
    <name evidence="2" type="ORF">F751_5433</name>
</gene>
<evidence type="ECO:0000313" key="2">
    <source>
        <dbReference type="EMBL" id="KFM27868.1"/>
    </source>
</evidence>
<dbReference type="GeneID" id="23616824"/>